<dbReference type="HOGENOM" id="CLU_060266_1_0_11"/>
<feature type="transmembrane region" description="Helical" evidence="12">
    <location>
        <begin position="273"/>
        <end position="290"/>
    </location>
</feature>
<accession>F8A7M8</accession>
<comment type="subcellular location">
    <subcellularLocation>
        <location evidence="1">Membrane</location>
        <topology evidence="1">Multi-pass membrane protein</topology>
    </subcellularLocation>
</comment>
<reference evidence="14" key="1">
    <citation type="submission" date="2011-04" db="EMBL/GenBank/DDBJ databases">
        <title>Complete sequence of Cellvibrio gilvus ATCC 13127.</title>
        <authorList>
            <person name="Lucas S."/>
            <person name="Han J."/>
            <person name="Lapidus A."/>
            <person name="Cheng J.-F."/>
            <person name="Goodwin L."/>
            <person name="Pitluck S."/>
            <person name="Peters L."/>
            <person name="Munk A."/>
            <person name="Detter J.C."/>
            <person name="Han C."/>
            <person name="Tapia R."/>
            <person name="Land M."/>
            <person name="Hauser L."/>
            <person name="Kyrpides N."/>
            <person name="Ivanova N."/>
            <person name="Ovchinnikova G."/>
            <person name="Pagani I."/>
            <person name="Mead D."/>
            <person name="Brumm P."/>
            <person name="Woyke T."/>
        </authorList>
    </citation>
    <scope>NUCLEOTIDE SEQUENCE [LARGE SCALE GENOMIC DNA]</scope>
    <source>
        <strain evidence="14">ATCC 13127 / NRRL B-14078</strain>
    </source>
</reference>
<dbReference type="EMBL" id="CP002665">
    <property type="protein sequence ID" value="AEI12430.1"/>
    <property type="molecule type" value="Genomic_DNA"/>
</dbReference>
<evidence type="ECO:0000256" key="10">
    <source>
        <dbReference type="ARBA" id="ARBA00023157"/>
    </source>
</evidence>
<dbReference type="STRING" id="593907.Celgi_1928"/>
<comment type="pathway">
    <text evidence="11">Porphyrin-containing compound metabolism.</text>
</comment>
<dbReference type="InterPro" id="IPR050450">
    <property type="entry name" value="COX15/CtaA_HemeA_synthase"/>
</dbReference>
<feature type="transmembrane region" description="Helical" evidence="12">
    <location>
        <begin position="156"/>
        <end position="177"/>
    </location>
</feature>
<feature type="transmembrane region" description="Helical" evidence="12">
    <location>
        <begin position="197"/>
        <end position="217"/>
    </location>
</feature>
<keyword evidence="7" id="KW-0408">Iron</keyword>
<feature type="transmembrane region" description="Helical" evidence="12">
    <location>
        <begin position="102"/>
        <end position="119"/>
    </location>
</feature>
<keyword evidence="6" id="KW-0560">Oxidoreductase</keyword>
<dbReference type="GO" id="GO:0016020">
    <property type="term" value="C:membrane"/>
    <property type="evidence" value="ECO:0007669"/>
    <property type="project" value="UniProtKB-SubCell"/>
</dbReference>
<feature type="transmembrane region" description="Helical" evidence="12">
    <location>
        <begin position="296"/>
        <end position="320"/>
    </location>
</feature>
<name>F8A7M8_CELGA</name>
<evidence type="ECO:0000313" key="13">
    <source>
        <dbReference type="EMBL" id="AEI12430.1"/>
    </source>
</evidence>
<feature type="transmembrane region" description="Helical" evidence="12">
    <location>
        <begin position="237"/>
        <end position="261"/>
    </location>
</feature>
<sequence length="327" mass="34261">MTAPHAAPPAAPSGPRSPAARARDALVGLWRRVSGWLRGHARGVLVVNLITQVAIVGTGGAVRLTGSGLGCSTWPQCEPGTFVPRLHDAMTYHPFVEFGNRLMTFVLAAAAVAVAVVVWPDRTRSTAYRRLGWVPLAGVAAQAVIGGVLVRLELPPILVSFHFLVSMVLVALSLVLLHRSTEGDGPPRVVVDPVTRVAAHVLVALLVVVLVLGTLTTGAGPHSGDDEVGYRLAVDPMLMAMIHAASVWAFTAVLLAVLWRVRGAAGTPALRRAAWTLLALGALQGAIGYVQTATGLPIALVNLHLIGAALLTAGTMRVWLGTRERIA</sequence>
<evidence type="ECO:0000256" key="9">
    <source>
        <dbReference type="ARBA" id="ARBA00023136"/>
    </source>
</evidence>
<dbReference type="AlphaFoldDB" id="F8A7M8"/>
<dbReference type="InterPro" id="IPR003780">
    <property type="entry name" value="COX15/CtaA_fam"/>
</dbReference>
<keyword evidence="14" id="KW-1185">Reference proteome</keyword>
<keyword evidence="10" id="KW-1015">Disulfide bond</keyword>
<dbReference type="Proteomes" id="UP000000485">
    <property type="component" value="Chromosome"/>
</dbReference>
<protein>
    <submittedName>
        <fullName evidence="13">Cytochrome oxidase assembly</fullName>
    </submittedName>
</protein>
<dbReference type="Pfam" id="PF02628">
    <property type="entry name" value="COX15-CtaA"/>
    <property type="match status" value="1"/>
</dbReference>
<keyword evidence="4" id="KW-0479">Metal-binding</keyword>
<evidence type="ECO:0000256" key="12">
    <source>
        <dbReference type="SAM" id="Phobius"/>
    </source>
</evidence>
<feature type="transmembrane region" description="Helical" evidence="12">
    <location>
        <begin position="131"/>
        <end position="150"/>
    </location>
</feature>
<keyword evidence="2" id="KW-1003">Cell membrane</keyword>
<evidence type="ECO:0000256" key="7">
    <source>
        <dbReference type="ARBA" id="ARBA00023004"/>
    </source>
</evidence>
<evidence type="ECO:0000256" key="6">
    <source>
        <dbReference type="ARBA" id="ARBA00023002"/>
    </source>
</evidence>
<evidence type="ECO:0000313" key="14">
    <source>
        <dbReference type="Proteomes" id="UP000000485"/>
    </source>
</evidence>
<evidence type="ECO:0000256" key="4">
    <source>
        <dbReference type="ARBA" id="ARBA00022723"/>
    </source>
</evidence>
<dbReference type="GO" id="GO:0016491">
    <property type="term" value="F:oxidoreductase activity"/>
    <property type="evidence" value="ECO:0007669"/>
    <property type="project" value="UniProtKB-KW"/>
</dbReference>
<dbReference type="GO" id="GO:0006784">
    <property type="term" value="P:heme A biosynthetic process"/>
    <property type="evidence" value="ECO:0007669"/>
    <property type="project" value="InterPro"/>
</dbReference>
<dbReference type="GO" id="GO:0046872">
    <property type="term" value="F:metal ion binding"/>
    <property type="evidence" value="ECO:0007669"/>
    <property type="project" value="UniProtKB-KW"/>
</dbReference>
<dbReference type="PANTHER" id="PTHR35457:SF1">
    <property type="entry name" value="HEME A SYNTHASE"/>
    <property type="match status" value="1"/>
</dbReference>
<evidence type="ECO:0000256" key="8">
    <source>
        <dbReference type="ARBA" id="ARBA00023133"/>
    </source>
</evidence>
<keyword evidence="9 12" id="KW-0472">Membrane</keyword>
<evidence type="ECO:0000256" key="1">
    <source>
        <dbReference type="ARBA" id="ARBA00004141"/>
    </source>
</evidence>
<dbReference type="KEGG" id="cga:Celgi_1928"/>
<evidence type="ECO:0000256" key="5">
    <source>
        <dbReference type="ARBA" id="ARBA00022989"/>
    </source>
</evidence>
<evidence type="ECO:0000256" key="11">
    <source>
        <dbReference type="ARBA" id="ARBA00023444"/>
    </source>
</evidence>
<keyword evidence="8" id="KW-0350">Heme biosynthesis</keyword>
<keyword evidence="3 12" id="KW-0812">Transmembrane</keyword>
<keyword evidence="5 12" id="KW-1133">Transmembrane helix</keyword>
<proteinExistence type="predicted"/>
<dbReference type="RefSeq" id="WP_013883948.1">
    <property type="nucleotide sequence ID" value="NC_015671.1"/>
</dbReference>
<gene>
    <name evidence="13" type="ordered locus">Celgi_1928</name>
</gene>
<organism evidence="13 14">
    <name type="scientific">Cellulomonas gilvus (strain ATCC 13127 / NRRL B-14078)</name>
    <name type="common">Cellvibrio gilvus</name>
    <dbReference type="NCBI Taxonomy" id="593907"/>
    <lineage>
        <taxon>Bacteria</taxon>
        <taxon>Bacillati</taxon>
        <taxon>Actinomycetota</taxon>
        <taxon>Actinomycetes</taxon>
        <taxon>Micrococcales</taxon>
        <taxon>Cellulomonadaceae</taxon>
        <taxon>Cellulomonas</taxon>
    </lineage>
</organism>
<evidence type="ECO:0000256" key="3">
    <source>
        <dbReference type="ARBA" id="ARBA00022692"/>
    </source>
</evidence>
<dbReference type="eggNOG" id="COG1612">
    <property type="taxonomic scope" value="Bacteria"/>
</dbReference>
<evidence type="ECO:0000256" key="2">
    <source>
        <dbReference type="ARBA" id="ARBA00022475"/>
    </source>
</evidence>
<dbReference type="PANTHER" id="PTHR35457">
    <property type="entry name" value="HEME A SYNTHASE"/>
    <property type="match status" value="1"/>
</dbReference>